<protein>
    <submittedName>
        <fullName evidence="11">Uncharacterized protein</fullName>
    </submittedName>
</protein>
<evidence type="ECO:0000256" key="1">
    <source>
        <dbReference type="ARBA" id="ARBA00010134"/>
    </source>
</evidence>
<dbReference type="Proteomes" id="UP000683360">
    <property type="component" value="Unassembled WGS sequence"/>
</dbReference>
<dbReference type="PROSITE" id="PS50209">
    <property type="entry name" value="CARD"/>
    <property type="match status" value="1"/>
</dbReference>
<evidence type="ECO:0000313" key="11">
    <source>
        <dbReference type="EMBL" id="CAG2256796.1"/>
    </source>
</evidence>
<evidence type="ECO:0000259" key="9">
    <source>
        <dbReference type="PROSITE" id="PS50208"/>
    </source>
</evidence>
<dbReference type="AlphaFoldDB" id="A0A8S3VFM8"/>
<dbReference type="Pfam" id="PF00619">
    <property type="entry name" value="CARD"/>
    <property type="match status" value="1"/>
</dbReference>
<feature type="domain" description="Caspase family p20" evidence="9">
    <location>
        <begin position="152"/>
        <end position="297"/>
    </location>
</feature>
<organism evidence="11 12">
    <name type="scientific">Mytilus edulis</name>
    <name type="common">Blue mussel</name>
    <dbReference type="NCBI Taxonomy" id="6550"/>
    <lineage>
        <taxon>Eukaryota</taxon>
        <taxon>Metazoa</taxon>
        <taxon>Spiralia</taxon>
        <taxon>Lophotrochozoa</taxon>
        <taxon>Mollusca</taxon>
        <taxon>Bivalvia</taxon>
        <taxon>Autobranchia</taxon>
        <taxon>Pteriomorphia</taxon>
        <taxon>Mytilida</taxon>
        <taxon>Mytiloidea</taxon>
        <taxon>Mytilidae</taxon>
        <taxon>Mytilinae</taxon>
        <taxon>Mytilus</taxon>
    </lineage>
</organism>
<keyword evidence="6" id="KW-0865">Zymogen</keyword>
<keyword evidence="12" id="KW-1185">Reference proteome</keyword>
<dbReference type="Gene3D" id="3.40.50.1460">
    <property type="match status" value="2"/>
</dbReference>
<dbReference type="Gene3D" id="1.10.533.10">
    <property type="entry name" value="Death Domain, Fas"/>
    <property type="match status" value="1"/>
</dbReference>
<comment type="similarity">
    <text evidence="1 7">Belongs to the peptidase C14A family.</text>
</comment>
<dbReference type="SUPFAM" id="SSF52129">
    <property type="entry name" value="Caspase-like"/>
    <property type="match status" value="2"/>
</dbReference>
<feature type="domain" description="CARD" evidence="10">
    <location>
        <begin position="17"/>
        <end position="108"/>
    </location>
</feature>
<evidence type="ECO:0000256" key="5">
    <source>
        <dbReference type="ARBA" id="ARBA00022807"/>
    </source>
</evidence>
<evidence type="ECO:0000256" key="6">
    <source>
        <dbReference type="ARBA" id="ARBA00023145"/>
    </source>
</evidence>
<keyword evidence="4" id="KW-0378">Hydrolase</keyword>
<evidence type="ECO:0000259" key="8">
    <source>
        <dbReference type="PROSITE" id="PS50207"/>
    </source>
</evidence>
<dbReference type="InterPro" id="IPR011600">
    <property type="entry name" value="Pept_C14_caspase"/>
</dbReference>
<dbReference type="PROSITE" id="PS50207">
    <property type="entry name" value="CASPASE_P10"/>
    <property type="match status" value="2"/>
</dbReference>
<dbReference type="Pfam" id="PF00656">
    <property type="entry name" value="Peptidase_C14"/>
    <property type="match status" value="2"/>
</dbReference>
<dbReference type="PANTHER" id="PTHR47901:SF8">
    <property type="entry name" value="CASPASE-3"/>
    <property type="match status" value="1"/>
</dbReference>
<dbReference type="PROSITE" id="PS50208">
    <property type="entry name" value="CASPASE_P20"/>
    <property type="match status" value="1"/>
</dbReference>
<reference evidence="11" key="1">
    <citation type="submission" date="2021-03" db="EMBL/GenBank/DDBJ databases">
        <authorList>
            <person name="Bekaert M."/>
        </authorList>
    </citation>
    <scope>NUCLEOTIDE SEQUENCE</scope>
</reference>
<dbReference type="InterPro" id="IPR015917">
    <property type="entry name" value="Pept_C14A"/>
</dbReference>
<dbReference type="GO" id="GO:0006915">
    <property type="term" value="P:apoptotic process"/>
    <property type="evidence" value="ECO:0007669"/>
    <property type="project" value="UniProtKB-KW"/>
</dbReference>
<keyword evidence="5" id="KW-0788">Thiol protease</keyword>
<evidence type="ECO:0000259" key="10">
    <source>
        <dbReference type="PROSITE" id="PS50209"/>
    </source>
</evidence>
<keyword evidence="3" id="KW-0053">Apoptosis</keyword>
<dbReference type="InterPro" id="IPR002138">
    <property type="entry name" value="Pept_C14_p10"/>
</dbReference>
<dbReference type="SMART" id="SM00115">
    <property type="entry name" value="CASc"/>
    <property type="match status" value="1"/>
</dbReference>
<dbReference type="EMBL" id="CAJPWZ010003316">
    <property type="protein sequence ID" value="CAG2256796.1"/>
    <property type="molecule type" value="Genomic_DNA"/>
</dbReference>
<dbReference type="PANTHER" id="PTHR47901">
    <property type="entry name" value="CASPASE RECRUITMENT DOMAIN-CONTAINING PROTEIN 18"/>
    <property type="match status" value="1"/>
</dbReference>
<dbReference type="GO" id="GO:0004197">
    <property type="term" value="F:cysteine-type endopeptidase activity"/>
    <property type="evidence" value="ECO:0007669"/>
    <property type="project" value="InterPro"/>
</dbReference>
<dbReference type="GO" id="GO:0006508">
    <property type="term" value="P:proteolysis"/>
    <property type="evidence" value="ECO:0007669"/>
    <property type="project" value="UniProtKB-KW"/>
</dbReference>
<dbReference type="OrthoDB" id="6063280at2759"/>
<evidence type="ECO:0000313" key="12">
    <source>
        <dbReference type="Proteomes" id="UP000683360"/>
    </source>
</evidence>
<sequence>MSLPAFGKLLKNNFKRMEKKYKKILQTSVDFIVRNLNNVDWICDHLFADEILTSGMIDAIKDKQPKPKGQIRELLFTLPYGGQKAYDSFMNALDGTYNTYVADYLREKTEWPNLEKRMQMVKKSEIVCCTEEQLTDIYKSRLGKVNHMTGKKKGKLLIMSNVQGPDQSTAASSENFPSYKTDFINQCRSRMDFDLTSLLQLFKGIKYETRGSDIKRHIAGEDMREFLAEQLDKDDNATFDSLVVVIFSGGYRYTPGQIYDKDGIEVEREELFEMIRRSTAFKDKPKIVIIHTCNFEELEKTESNEDDFFVVSSQPSTKNGPWVIGEEMNGSYFIQALIHVFKNMAHEKSFMEMIEEVNKCLTCAMVPGKGRQSVAEVLILEHSDDKDLFFFPGLIDIPEVKLPVFGWPDVAELDCINRPNVSMAKETYETEQYRQMAIENINDWPDLTTRLKIVKKSDIKMCSKKSFAKICESRQVYDMTGKKKGKCLIISNFQCVQQRTDETSTDTTQLTEKYNTMSEAAHYASKCESVLDFDKTSILQLFKHMQYESKGADVIRDTSRDDMMKFLEQHLSKDDNAIFDSLVIVIFGGGYDYKPGHVYDKDGIEINTEVLFEMIRQSPAFKNKPKIVIISTYDLTEETQVFDELAAVQIPKINTDDLFVVTAKLKTKKGPWIIGNEMNGSYFIQAFVHVFKKMAHKKSFKEMMIEVGDYLQNAMRKNCSFSRIVWGSCNSHESTWMARPLKCWNDGSEEGCQNV</sequence>
<name>A0A8S3VFM8_MYTED</name>
<dbReference type="CDD" id="cd01671">
    <property type="entry name" value="CARD"/>
    <property type="match status" value="1"/>
</dbReference>
<dbReference type="InterPro" id="IPR002398">
    <property type="entry name" value="Pept_C14"/>
</dbReference>
<evidence type="ECO:0000256" key="2">
    <source>
        <dbReference type="ARBA" id="ARBA00022670"/>
    </source>
</evidence>
<evidence type="ECO:0000256" key="4">
    <source>
        <dbReference type="ARBA" id="ARBA00022801"/>
    </source>
</evidence>
<dbReference type="InterPro" id="IPR011029">
    <property type="entry name" value="DEATH-like_dom_sf"/>
</dbReference>
<proteinExistence type="inferred from homology"/>
<dbReference type="InterPro" id="IPR029030">
    <property type="entry name" value="Caspase-like_dom_sf"/>
</dbReference>
<feature type="domain" description="Caspase family p10" evidence="8">
    <location>
        <begin position="676"/>
        <end position="722"/>
    </location>
</feature>
<comment type="caution">
    <text evidence="11">The sequence shown here is derived from an EMBL/GenBank/DDBJ whole genome shotgun (WGS) entry which is preliminary data.</text>
</comment>
<accession>A0A8S3VFM8</accession>
<evidence type="ECO:0000256" key="3">
    <source>
        <dbReference type="ARBA" id="ARBA00022703"/>
    </source>
</evidence>
<dbReference type="GO" id="GO:0042981">
    <property type="term" value="P:regulation of apoptotic process"/>
    <property type="evidence" value="ECO:0007669"/>
    <property type="project" value="InterPro"/>
</dbReference>
<dbReference type="InterPro" id="IPR001309">
    <property type="entry name" value="Pept_C14_p20"/>
</dbReference>
<gene>
    <name evidence="11" type="ORF">MEDL_68113</name>
</gene>
<dbReference type="SUPFAM" id="SSF47986">
    <property type="entry name" value="DEATH domain"/>
    <property type="match status" value="1"/>
</dbReference>
<dbReference type="InterPro" id="IPR001315">
    <property type="entry name" value="CARD"/>
</dbReference>
<keyword evidence="2" id="KW-0645">Protease</keyword>
<evidence type="ECO:0000256" key="7">
    <source>
        <dbReference type="RuleBase" id="RU003971"/>
    </source>
</evidence>
<feature type="domain" description="Caspase family p10" evidence="8">
    <location>
        <begin position="329"/>
        <end position="392"/>
    </location>
</feature>